<evidence type="ECO:0000256" key="9">
    <source>
        <dbReference type="ARBA" id="ARBA00023679"/>
    </source>
</evidence>
<dbReference type="GO" id="GO:0046872">
    <property type="term" value="F:metal ion binding"/>
    <property type="evidence" value="ECO:0007669"/>
    <property type="project" value="UniProtKB-KW"/>
</dbReference>
<accession>A0A6P2C142</accession>
<dbReference type="PANTHER" id="PTHR42904">
    <property type="entry name" value="NUDIX HYDROLASE, NUDC SUBFAMILY"/>
    <property type="match status" value="1"/>
</dbReference>
<keyword evidence="12" id="KW-1185">Reference proteome</keyword>
<dbReference type="Pfam" id="PF09296">
    <property type="entry name" value="NUDIX-like"/>
    <property type="match status" value="1"/>
</dbReference>
<dbReference type="Gene3D" id="3.90.79.10">
    <property type="entry name" value="Nucleoside Triphosphate Pyrophosphohydrolase"/>
    <property type="match status" value="1"/>
</dbReference>
<dbReference type="CDD" id="cd03429">
    <property type="entry name" value="NUDIX_NADH_pyrophosphatase_Nudt13"/>
    <property type="match status" value="1"/>
</dbReference>
<evidence type="ECO:0000313" key="11">
    <source>
        <dbReference type="EMBL" id="TVZ04205.1"/>
    </source>
</evidence>
<dbReference type="InterPro" id="IPR015376">
    <property type="entry name" value="Znr_NADH_PPase"/>
</dbReference>
<evidence type="ECO:0000256" key="2">
    <source>
        <dbReference type="ARBA" id="ARBA00001947"/>
    </source>
</evidence>
<comment type="catalytic activity">
    <reaction evidence="9">
        <text>a 5'-end NAD(+)-phospho-ribonucleoside in mRNA + H2O = a 5'-end phospho-adenosine-phospho-ribonucleoside in mRNA + beta-nicotinamide D-ribonucleotide + 2 H(+)</text>
        <dbReference type="Rhea" id="RHEA:60876"/>
        <dbReference type="Rhea" id="RHEA-COMP:15698"/>
        <dbReference type="Rhea" id="RHEA-COMP:15719"/>
        <dbReference type="ChEBI" id="CHEBI:14649"/>
        <dbReference type="ChEBI" id="CHEBI:15377"/>
        <dbReference type="ChEBI" id="CHEBI:15378"/>
        <dbReference type="ChEBI" id="CHEBI:144029"/>
        <dbReference type="ChEBI" id="CHEBI:144051"/>
    </reaction>
    <physiologicalReaction direction="left-to-right" evidence="9">
        <dbReference type="Rhea" id="RHEA:60877"/>
    </physiologicalReaction>
</comment>
<gene>
    <name evidence="11" type="ORF">EAS64_17585</name>
</gene>
<evidence type="ECO:0000259" key="10">
    <source>
        <dbReference type="PROSITE" id="PS51462"/>
    </source>
</evidence>
<evidence type="ECO:0000256" key="1">
    <source>
        <dbReference type="ARBA" id="ARBA00001946"/>
    </source>
</evidence>
<proteinExistence type="inferred from homology"/>
<dbReference type="Proteomes" id="UP000460272">
    <property type="component" value="Unassembled WGS sequence"/>
</dbReference>
<feature type="domain" description="Nudix hydrolase" evidence="10">
    <location>
        <begin position="175"/>
        <end position="300"/>
    </location>
</feature>
<dbReference type="GO" id="GO:0005829">
    <property type="term" value="C:cytosol"/>
    <property type="evidence" value="ECO:0007669"/>
    <property type="project" value="TreeGrafter"/>
</dbReference>
<comment type="caution">
    <text evidence="11">The sequence shown here is derived from an EMBL/GenBank/DDBJ whole genome shotgun (WGS) entry which is preliminary data.</text>
</comment>
<dbReference type="Pfam" id="PF09297">
    <property type="entry name" value="Zn_ribbon_NUD"/>
    <property type="match status" value="1"/>
</dbReference>
<evidence type="ECO:0000256" key="8">
    <source>
        <dbReference type="ARBA" id="ARBA00023027"/>
    </source>
</evidence>
<dbReference type="InterPro" id="IPR015375">
    <property type="entry name" value="NADH_PPase-like_N"/>
</dbReference>
<dbReference type="GO" id="GO:0035529">
    <property type="term" value="F:NADH pyrophosphatase activity"/>
    <property type="evidence" value="ECO:0007669"/>
    <property type="project" value="TreeGrafter"/>
</dbReference>
<dbReference type="EC" id="3.6.1.22" evidence="4"/>
<dbReference type="NCBIfam" id="NF001299">
    <property type="entry name" value="PRK00241.1"/>
    <property type="match status" value="1"/>
</dbReference>
<dbReference type="OrthoDB" id="9791656at2"/>
<dbReference type="InterPro" id="IPR015797">
    <property type="entry name" value="NUDIX_hydrolase-like_dom_sf"/>
</dbReference>
<comment type="cofactor">
    <cofactor evidence="1">
        <name>Mg(2+)</name>
        <dbReference type="ChEBI" id="CHEBI:18420"/>
    </cofactor>
</comment>
<protein>
    <recommendedName>
        <fullName evidence="4">NAD(+) diphosphatase</fullName>
        <ecNumber evidence="4">3.6.1.22</ecNumber>
    </recommendedName>
</protein>
<keyword evidence="8" id="KW-0520">NAD</keyword>
<sequence length="325" mass="35001">MTAYDTGELDDGPLGRLALSRSTVDRATQRRGDAAWIDAVWADPDTRVVVVRDSQALIATRDGQLELIFVPPQLAPEGTRFLLGVDEDGVAYFGVSGEEAGEPGNRSESAEAKPMALRQAGALLSDRDAGLLTHAVALANWHDTHTHCPQCGTPTVPAPAGHLTTCPADGTEHFPRLDPAVIMLVLDPEDRLLLARNALWPAGRMSVVAGFVEPGESAEHAVIREVYEETAIEVGQVRYLGSQPWPMPRSLMLGFQSVAKGGQRITVDADEIGEARWFSRAELLAAIESGELGVAPTSSIARRLIEFWYGAELPDGPASWLPRGR</sequence>
<dbReference type="InterPro" id="IPR000086">
    <property type="entry name" value="NUDIX_hydrolase_dom"/>
</dbReference>
<dbReference type="GO" id="GO:0006742">
    <property type="term" value="P:NADP+ catabolic process"/>
    <property type="evidence" value="ECO:0007669"/>
    <property type="project" value="TreeGrafter"/>
</dbReference>
<dbReference type="RefSeq" id="WP_145854074.1">
    <property type="nucleotide sequence ID" value="NZ_RPFW01000003.1"/>
</dbReference>
<organism evidence="11 12">
    <name type="scientific">Trebonia kvetii</name>
    <dbReference type="NCBI Taxonomy" id="2480626"/>
    <lineage>
        <taxon>Bacteria</taxon>
        <taxon>Bacillati</taxon>
        <taxon>Actinomycetota</taxon>
        <taxon>Actinomycetes</taxon>
        <taxon>Streptosporangiales</taxon>
        <taxon>Treboniaceae</taxon>
        <taxon>Trebonia</taxon>
    </lineage>
</organism>
<dbReference type="SUPFAM" id="SSF55811">
    <property type="entry name" value="Nudix"/>
    <property type="match status" value="1"/>
</dbReference>
<dbReference type="InterPro" id="IPR050241">
    <property type="entry name" value="NAD-cap_RNA_hydrolase_NudC"/>
</dbReference>
<dbReference type="Gene3D" id="3.90.79.20">
    <property type="match status" value="1"/>
</dbReference>
<dbReference type="AlphaFoldDB" id="A0A6P2C142"/>
<keyword evidence="7" id="KW-0460">Magnesium</keyword>
<comment type="cofactor">
    <cofactor evidence="2">
        <name>Zn(2+)</name>
        <dbReference type="ChEBI" id="CHEBI:29105"/>
    </cofactor>
</comment>
<dbReference type="PANTHER" id="PTHR42904:SF6">
    <property type="entry name" value="NAD-CAPPED RNA HYDROLASE NUDT12"/>
    <property type="match status" value="1"/>
</dbReference>
<name>A0A6P2C142_9ACTN</name>
<keyword evidence="6 11" id="KW-0378">Hydrolase</keyword>
<keyword evidence="5" id="KW-0479">Metal-binding</keyword>
<evidence type="ECO:0000313" key="12">
    <source>
        <dbReference type="Proteomes" id="UP000460272"/>
    </source>
</evidence>
<dbReference type="InterPro" id="IPR049734">
    <property type="entry name" value="NudC-like_C"/>
</dbReference>
<dbReference type="PROSITE" id="PS51462">
    <property type="entry name" value="NUDIX"/>
    <property type="match status" value="1"/>
</dbReference>
<evidence type="ECO:0000256" key="6">
    <source>
        <dbReference type="ARBA" id="ARBA00022801"/>
    </source>
</evidence>
<evidence type="ECO:0000256" key="4">
    <source>
        <dbReference type="ARBA" id="ARBA00012381"/>
    </source>
</evidence>
<evidence type="ECO:0000256" key="3">
    <source>
        <dbReference type="ARBA" id="ARBA00009595"/>
    </source>
</evidence>
<dbReference type="Pfam" id="PF00293">
    <property type="entry name" value="NUDIX"/>
    <property type="match status" value="1"/>
</dbReference>
<reference evidence="11 12" key="1">
    <citation type="submission" date="2018-11" db="EMBL/GenBank/DDBJ databases">
        <title>Trebonia kvetii gen.nov., sp.nov., a novel acidophilic actinobacterium, and proposal of the new actinobacterial family Treboniaceae fam. nov.</title>
        <authorList>
            <person name="Rapoport D."/>
            <person name="Sagova-Mareckova M."/>
            <person name="Sedlacek I."/>
            <person name="Provaznik J."/>
            <person name="Kralova S."/>
            <person name="Pavlinic D."/>
            <person name="Benes V."/>
            <person name="Kopecky J."/>
        </authorList>
    </citation>
    <scope>NUCLEOTIDE SEQUENCE [LARGE SCALE GENOMIC DNA]</scope>
    <source>
        <strain evidence="11 12">15Tr583</strain>
    </source>
</reference>
<evidence type="ECO:0000256" key="5">
    <source>
        <dbReference type="ARBA" id="ARBA00022723"/>
    </source>
</evidence>
<dbReference type="EMBL" id="RPFW01000003">
    <property type="protein sequence ID" value="TVZ04205.1"/>
    <property type="molecule type" value="Genomic_DNA"/>
</dbReference>
<comment type="similarity">
    <text evidence="3">Belongs to the Nudix hydrolase family. NudC subfamily.</text>
</comment>
<evidence type="ECO:0000256" key="7">
    <source>
        <dbReference type="ARBA" id="ARBA00022842"/>
    </source>
</evidence>
<dbReference type="GO" id="GO:0019677">
    <property type="term" value="P:NAD+ catabolic process"/>
    <property type="evidence" value="ECO:0007669"/>
    <property type="project" value="TreeGrafter"/>
</dbReference>